<keyword evidence="2" id="KW-0808">Transferase</keyword>
<dbReference type="InterPro" id="IPR039840">
    <property type="entry name" value="NAA80"/>
</dbReference>
<dbReference type="PROSITE" id="PS51186">
    <property type="entry name" value="GNAT"/>
    <property type="match status" value="1"/>
</dbReference>
<dbReference type="OrthoDB" id="9797178at2"/>
<dbReference type="GO" id="GO:1905502">
    <property type="term" value="F:acetyl-CoA binding"/>
    <property type="evidence" value="ECO:0007669"/>
    <property type="project" value="TreeGrafter"/>
</dbReference>
<dbReference type="Gene3D" id="3.40.630.30">
    <property type="match status" value="1"/>
</dbReference>
<gene>
    <name evidence="2" type="ORF">SS7213T_11053</name>
</gene>
<dbReference type="EMBL" id="AEUN01000501">
    <property type="protein sequence ID" value="EHJ07093.1"/>
    <property type="molecule type" value="Genomic_DNA"/>
</dbReference>
<keyword evidence="3" id="KW-1185">Reference proteome</keyword>
<dbReference type="InterPro" id="IPR016181">
    <property type="entry name" value="Acyl_CoA_acyltransferase"/>
</dbReference>
<dbReference type="InterPro" id="IPR000182">
    <property type="entry name" value="GNAT_dom"/>
</dbReference>
<dbReference type="Proteomes" id="UP000005413">
    <property type="component" value="Unassembled WGS sequence"/>
</dbReference>
<dbReference type="RefSeq" id="WP_002464896.1">
    <property type="nucleotide sequence ID" value="NZ_AEUN01000501.1"/>
</dbReference>
<evidence type="ECO:0000313" key="2">
    <source>
        <dbReference type="EMBL" id="EHJ07093.1"/>
    </source>
</evidence>
<dbReference type="CDD" id="cd04301">
    <property type="entry name" value="NAT_SF"/>
    <property type="match status" value="1"/>
</dbReference>
<evidence type="ECO:0000313" key="3">
    <source>
        <dbReference type="Proteomes" id="UP000005413"/>
    </source>
</evidence>
<name>G5JL46_9STAP</name>
<feature type="domain" description="N-acetyltransferase" evidence="1">
    <location>
        <begin position="3"/>
        <end position="161"/>
    </location>
</feature>
<protein>
    <submittedName>
        <fullName evidence="2">Acetyltransferase (GNAT) family protein</fullName>
    </submittedName>
</protein>
<dbReference type="GO" id="GO:0008080">
    <property type="term" value="F:N-acetyltransferase activity"/>
    <property type="evidence" value="ECO:0007669"/>
    <property type="project" value="InterPro"/>
</dbReference>
<dbReference type="SUPFAM" id="SSF55729">
    <property type="entry name" value="Acyl-CoA N-acyltransferases (Nat)"/>
    <property type="match status" value="1"/>
</dbReference>
<dbReference type="Pfam" id="PF00583">
    <property type="entry name" value="Acetyltransf_1"/>
    <property type="match status" value="1"/>
</dbReference>
<sequence>MQIYLSTLTELDYDNSLDNIEESFNETPETSWQARKKVKYLRKSPLYNFELEVIAKNDNNEVVGHVLLIEVEIVSEVQTYYALAVASLSVKPDLRGQGLGSSLMSAVEERAKSQEYSTIIVRDNLEYFSRLGYDNAQAYDIQSEDHDNILVKFLWDHLDNPPHGVIKIPQQLV</sequence>
<reference evidence="2 3" key="1">
    <citation type="journal article" date="2012" name="BMC Genomics">
        <title>Comparative genomic analysis of the genus Staphylococcus including Staphylococcus aureus and its newly described sister species Staphylococcus simiae.</title>
        <authorList>
            <person name="Suzuki H."/>
            <person name="Lefebure T."/>
            <person name="Pavinski Bitar P."/>
            <person name="Stanhope M.J."/>
        </authorList>
    </citation>
    <scope>NUCLEOTIDE SEQUENCE [LARGE SCALE GENOMIC DNA]</scope>
    <source>
        <strain evidence="2 3">CCM 7213</strain>
    </source>
</reference>
<evidence type="ECO:0000259" key="1">
    <source>
        <dbReference type="PROSITE" id="PS51186"/>
    </source>
</evidence>
<dbReference type="PATRIC" id="fig|911238.3.peg.1954"/>
<dbReference type="AlphaFoldDB" id="G5JL46"/>
<dbReference type="PANTHER" id="PTHR13538:SF4">
    <property type="entry name" value="N-ALPHA-ACETYLTRANSFERASE 80"/>
    <property type="match status" value="1"/>
</dbReference>
<proteinExistence type="predicted"/>
<dbReference type="GO" id="GO:0005737">
    <property type="term" value="C:cytoplasm"/>
    <property type="evidence" value="ECO:0007669"/>
    <property type="project" value="TreeGrafter"/>
</dbReference>
<accession>G5JL46</accession>
<dbReference type="PANTHER" id="PTHR13538">
    <property type="entry name" value="N-ACETYLTRANSFERASE 6"/>
    <property type="match status" value="1"/>
</dbReference>
<comment type="caution">
    <text evidence="2">The sequence shown here is derived from an EMBL/GenBank/DDBJ whole genome shotgun (WGS) entry which is preliminary data.</text>
</comment>
<organism evidence="2 3">
    <name type="scientific">Staphylococcus simiae CCM 7213 = CCUG 51256</name>
    <dbReference type="NCBI Taxonomy" id="911238"/>
    <lineage>
        <taxon>Bacteria</taxon>
        <taxon>Bacillati</taxon>
        <taxon>Bacillota</taxon>
        <taxon>Bacilli</taxon>
        <taxon>Bacillales</taxon>
        <taxon>Staphylococcaceae</taxon>
        <taxon>Staphylococcus</taxon>
    </lineage>
</organism>